<dbReference type="Proteomes" id="UP000520767">
    <property type="component" value="Unassembled WGS sequence"/>
</dbReference>
<evidence type="ECO:0000313" key="4">
    <source>
        <dbReference type="EMBL" id="MBB4904184.1"/>
    </source>
</evidence>
<feature type="domain" description="Transcriptional repressor PaaX-like N-terminal" evidence="1">
    <location>
        <begin position="16"/>
        <end position="84"/>
    </location>
</feature>
<feature type="domain" description="Transcriptional repressor PaaX-like central Cas2-like" evidence="3">
    <location>
        <begin position="104"/>
        <end position="186"/>
    </location>
</feature>
<dbReference type="GO" id="GO:0006351">
    <property type="term" value="P:DNA-templated transcription"/>
    <property type="evidence" value="ECO:0007669"/>
    <property type="project" value="InterPro"/>
</dbReference>
<dbReference type="Gene3D" id="1.20.58.1460">
    <property type="match status" value="1"/>
</dbReference>
<dbReference type="Pfam" id="PF08223">
    <property type="entry name" value="PaaX_C"/>
    <property type="match status" value="1"/>
</dbReference>
<dbReference type="Gene3D" id="1.10.10.10">
    <property type="entry name" value="Winged helix-like DNA-binding domain superfamily/Winged helix DNA-binding domain"/>
    <property type="match status" value="1"/>
</dbReference>
<dbReference type="PANTHER" id="PTHR30319">
    <property type="entry name" value="PHENYLACETIC ACID REGULATOR-RELATED TRANSCRIPTIONAL REPRESSOR"/>
    <property type="match status" value="1"/>
</dbReference>
<dbReference type="RefSeq" id="WP_221463259.1">
    <property type="nucleotide sequence ID" value="NZ_JACHJQ010000001.1"/>
</dbReference>
<dbReference type="PANTHER" id="PTHR30319:SF1">
    <property type="entry name" value="TRANSCRIPTIONAL REPRESSOR PAAX"/>
    <property type="match status" value="1"/>
</dbReference>
<dbReference type="InterPro" id="IPR036388">
    <property type="entry name" value="WH-like_DNA-bd_sf"/>
</dbReference>
<dbReference type="InterPro" id="IPR013225">
    <property type="entry name" value="PaaX_C"/>
</dbReference>
<dbReference type="Pfam" id="PF20803">
    <property type="entry name" value="PaaX_M"/>
    <property type="match status" value="1"/>
</dbReference>
<dbReference type="InterPro" id="IPR012906">
    <property type="entry name" value="PaaX-like_N"/>
</dbReference>
<comment type="caution">
    <text evidence="4">The sequence shown here is derived from an EMBL/GenBank/DDBJ whole genome shotgun (WGS) entry which is preliminary data.</text>
</comment>
<dbReference type="AlphaFoldDB" id="A0A7W7VBN2"/>
<evidence type="ECO:0000313" key="5">
    <source>
        <dbReference type="Proteomes" id="UP000520767"/>
    </source>
</evidence>
<dbReference type="Gene3D" id="3.30.70.2650">
    <property type="match status" value="1"/>
</dbReference>
<sequence length="277" mass="30721">MAGPVVSRRREVSGGSARSLLTTLLGEYVLPSAAPVWTSTLVDVLALFDVEEKAARQALARTAAEGWLRSDRVGRRVRWTLTEPGRRLLAEGASRIYGFGSGSREWDGQWLVVLVSVPESMRDLRHKLRTRLSWAGFGTPTAGVWITPHPAAEADAKLILDELDLSSQAMSFLAGYGALGSERSMVTSAWDLADVGARYQRFIDEFRDLSPATPDEVLRAQAMLVHEWRRFPFLDPQLPAALLPPKWTGTTATALFNDLHVRWRGPAQERWSELAAE</sequence>
<reference evidence="4 5" key="1">
    <citation type="submission" date="2020-08" db="EMBL/GenBank/DDBJ databases">
        <title>Genomic Encyclopedia of Type Strains, Phase III (KMG-III): the genomes of soil and plant-associated and newly described type strains.</title>
        <authorList>
            <person name="Whitman W."/>
        </authorList>
    </citation>
    <scope>NUCLEOTIDE SEQUENCE [LARGE SCALE GENOMIC DNA]</scope>
    <source>
        <strain evidence="4 5">CECT 8960</strain>
    </source>
</reference>
<organism evidence="4 5">
    <name type="scientific">Actinophytocola algeriensis</name>
    <dbReference type="NCBI Taxonomy" id="1768010"/>
    <lineage>
        <taxon>Bacteria</taxon>
        <taxon>Bacillati</taxon>
        <taxon>Actinomycetota</taxon>
        <taxon>Actinomycetes</taxon>
        <taxon>Pseudonocardiales</taxon>
        <taxon>Pseudonocardiaceae</taxon>
    </lineage>
</organism>
<dbReference type="PIRSF" id="PIRSF020623">
    <property type="entry name" value="PaaX"/>
    <property type="match status" value="1"/>
</dbReference>
<evidence type="ECO:0000259" key="1">
    <source>
        <dbReference type="Pfam" id="PF07848"/>
    </source>
</evidence>
<dbReference type="InterPro" id="IPR011965">
    <property type="entry name" value="PaaX_trns_reg"/>
</dbReference>
<dbReference type="InterPro" id="IPR048846">
    <property type="entry name" value="PaaX-like_central"/>
</dbReference>
<keyword evidence="5" id="KW-1185">Reference proteome</keyword>
<name>A0A7W7VBN2_9PSEU</name>
<proteinExistence type="predicted"/>
<feature type="domain" description="Transcriptional repressor PaaX-like C-terminal" evidence="2">
    <location>
        <begin position="190"/>
        <end position="271"/>
    </location>
</feature>
<dbReference type="Pfam" id="PF07848">
    <property type="entry name" value="PaaX"/>
    <property type="match status" value="1"/>
</dbReference>
<gene>
    <name evidence="4" type="ORF">FHR82_000394</name>
</gene>
<accession>A0A7W7VBN2</accession>
<evidence type="ECO:0000259" key="2">
    <source>
        <dbReference type="Pfam" id="PF08223"/>
    </source>
</evidence>
<evidence type="ECO:0000259" key="3">
    <source>
        <dbReference type="Pfam" id="PF20803"/>
    </source>
</evidence>
<protein>
    <submittedName>
        <fullName evidence="4">Phenylacetic acid degradation operon negative regulatory protein</fullName>
    </submittedName>
</protein>
<dbReference type="EMBL" id="JACHJQ010000001">
    <property type="protein sequence ID" value="MBB4904184.1"/>
    <property type="molecule type" value="Genomic_DNA"/>
</dbReference>